<accession>A0AAD6EDY6</accession>
<dbReference type="EMBL" id="JAQJAE010000001">
    <property type="protein sequence ID" value="KAJ5614905.1"/>
    <property type="molecule type" value="Genomic_DNA"/>
</dbReference>
<dbReference type="Pfam" id="PF01300">
    <property type="entry name" value="Sua5_yciO_yrdC"/>
    <property type="match status" value="1"/>
</dbReference>
<name>A0AAD6EDY6_9EURO</name>
<dbReference type="Proteomes" id="UP001213799">
    <property type="component" value="Unassembled WGS sequence"/>
</dbReference>
<dbReference type="GeneID" id="81581319"/>
<dbReference type="InterPro" id="IPR017945">
    <property type="entry name" value="DHBP_synth_RibB-like_a/b_dom"/>
</dbReference>
<keyword evidence="4" id="KW-1185">Reference proteome</keyword>
<gene>
    <name evidence="3" type="ORF">N7537_000019</name>
</gene>
<dbReference type="Gene3D" id="3.90.870.10">
    <property type="entry name" value="DHBP synthase"/>
    <property type="match status" value="1"/>
</dbReference>
<dbReference type="AlphaFoldDB" id="A0AAD6EDY6"/>
<sequence length="262" mass="29047">MSFYKVPSPEEDARVVFEVLKRGGIAIIPMSVGYGITAIDPDALDRIFRTKRREPHKRHVMVGSYVLHQDIHVLPPQKAGMVKLLTVDLELPLGIVAPYRLDHPIIQKLPRNMLAQSIVGDTLAMLVNGGALLEELSRLAALEKLALMGSSANITGKGAKTVVEDIEPEILEVADIVIDYGRQKFHHPRASSTMIDFRTMKVVRYGACYNVVQDALWRFYGIKVLDDPGTSTLLSGQTCADRITYSASEWPPQLKTRPSIST</sequence>
<dbReference type="PROSITE" id="PS51163">
    <property type="entry name" value="YRDC"/>
    <property type="match status" value="1"/>
</dbReference>
<dbReference type="RefSeq" id="XP_056756072.1">
    <property type="nucleotide sequence ID" value="XM_056891077.1"/>
</dbReference>
<evidence type="ECO:0000313" key="3">
    <source>
        <dbReference type="EMBL" id="KAJ5614905.1"/>
    </source>
</evidence>
<dbReference type="InterPro" id="IPR006070">
    <property type="entry name" value="Sua5-like_dom"/>
</dbReference>
<reference evidence="3" key="2">
    <citation type="submission" date="2023-01" db="EMBL/GenBank/DDBJ databases">
        <authorList>
            <person name="Petersen C."/>
        </authorList>
    </citation>
    <scope>NUCLEOTIDE SEQUENCE</scope>
    <source>
        <strain evidence="3">IBT 12815</strain>
    </source>
</reference>
<feature type="domain" description="YrdC-like" evidence="2">
    <location>
        <begin position="10"/>
        <end position="208"/>
    </location>
</feature>
<organism evidence="3 4">
    <name type="scientific">Penicillium hordei</name>
    <dbReference type="NCBI Taxonomy" id="40994"/>
    <lineage>
        <taxon>Eukaryota</taxon>
        <taxon>Fungi</taxon>
        <taxon>Dikarya</taxon>
        <taxon>Ascomycota</taxon>
        <taxon>Pezizomycotina</taxon>
        <taxon>Eurotiomycetes</taxon>
        <taxon>Eurotiomycetidae</taxon>
        <taxon>Eurotiales</taxon>
        <taxon>Aspergillaceae</taxon>
        <taxon>Penicillium</taxon>
    </lineage>
</organism>
<dbReference type="SUPFAM" id="SSF55821">
    <property type="entry name" value="YrdC/RibB"/>
    <property type="match status" value="1"/>
</dbReference>
<evidence type="ECO:0000256" key="1">
    <source>
        <dbReference type="ARBA" id="ARBA00015492"/>
    </source>
</evidence>
<evidence type="ECO:0000313" key="4">
    <source>
        <dbReference type="Proteomes" id="UP001213799"/>
    </source>
</evidence>
<reference evidence="3" key="1">
    <citation type="journal article" date="2023" name="IMA Fungus">
        <title>Comparative genomic study of the Penicillium genus elucidates a diverse pangenome and 15 lateral gene transfer events.</title>
        <authorList>
            <person name="Petersen C."/>
            <person name="Sorensen T."/>
            <person name="Nielsen M.R."/>
            <person name="Sondergaard T.E."/>
            <person name="Sorensen J.L."/>
            <person name="Fitzpatrick D.A."/>
            <person name="Frisvad J.C."/>
            <person name="Nielsen K.L."/>
        </authorList>
    </citation>
    <scope>NUCLEOTIDE SEQUENCE</scope>
    <source>
        <strain evidence="3">IBT 12815</strain>
    </source>
</reference>
<proteinExistence type="predicted"/>
<comment type="caution">
    <text evidence="3">The sequence shown here is derived from an EMBL/GenBank/DDBJ whole genome shotgun (WGS) entry which is preliminary data.</text>
</comment>
<protein>
    <recommendedName>
        <fullName evidence="1">Threonylcarbamoyl-AMP synthase</fullName>
    </recommendedName>
</protein>
<dbReference type="GO" id="GO:0003725">
    <property type="term" value="F:double-stranded RNA binding"/>
    <property type="evidence" value="ECO:0007669"/>
    <property type="project" value="InterPro"/>
</dbReference>
<evidence type="ECO:0000259" key="2">
    <source>
        <dbReference type="PROSITE" id="PS51163"/>
    </source>
</evidence>